<dbReference type="RefSeq" id="WP_380723292.1">
    <property type="nucleotide sequence ID" value="NZ_JBHTLK010000047.1"/>
</dbReference>
<dbReference type="InterPro" id="IPR013217">
    <property type="entry name" value="Methyltransf_12"/>
</dbReference>
<dbReference type="Proteomes" id="UP001597168">
    <property type="component" value="Unassembled WGS sequence"/>
</dbReference>
<keyword evidence="3" id="KW-0949">S-adenosyl-L-methionine</keyword>
<comment type="caution">
    <text evidence="5">The sequence shown here is derived from an EMBL/GenBank/DDBJ whole genome shotgun (WGS) entry which is preliminary data.</text>
</comment>
<name>A0ABW3QSM7_9PSEU</name>
<evidence type="ECO:0000313" key="5">
    <source>
        <dbReference type="EMBL" id="MFD1147833.1"/>
    </source>
</evidence>
<keyword evidence="6" id="KW-1185">Reference proteome</keyword>
<protein>
    <submittedName>
        <fullName evidence="5">SAM-dependent methyltransferase</fullName>
        <ecNumber evidence="5">2.1.1.-</ecNumber>
    </submittedName>
</protein>
<dbReference type="InterPro" id="IPR029063">
    <property type="entry name" value="SAM-dependent_MTases_sf"/>
</dbReference>
<dbReference type="Gene3D" id="3.40.50.150">
    <property type="entry name" value="Vaccinia Virus protein VP39"/>
    <property type="match status" value="1"/>
</dbReference>
<reference evidence="6" key="1">
    <citation type="journal article" date="2019" name="Int. J. Syst. Evol. Microbiol.">
        <title>The Global Catalogue of Microorganisms (GCM) 10K type strain sequencing project: providing services to taxonomists for standard genome sequencing and annotation.</title>
        <authorList>
            <consortium name="The Broad Institute Genomics Platform"/>
            <consortium name="The Broad Institute Genome Sequencing Center for Infectious Disease"/>
            <person name="Wu L."/>
            <person name="Ma J."/>
        </authorList>
    </citation>
    <scope>NUCLEOTIDE SEQUENCE [LARGE SCALE GENOMIC DNA]</scope>
    <source>
        <strain evidence="6">CCUG 60214</strain>
    </source>
</reference>
<evidence type="ECO:0000313" key="6">
    <source>
        <dbReference type="Proteomes" id="UP001597168"/>
    </source>
</evidence>
<proteinExistence type="predicted"/>
<evidence type="ECO:0000259" key="4">
    <source>
        <dbReference type="Pfam" id="PF08242"/>
    </source>
</evidence>
<dbReference type="GO" id="GO:0008168">
    <property type="term" value="F:methyltransferase activity"/>
    <property type="evidence" value="ECO:0007669"/>
    <property type="project" value="UniProtKB-KW"/>
</dbReference>
<evidence type="ECO:0000256" key="3">
    <source>
        <dbReference type="ARBA" id="ARBA00022691"/>
    </source>
</evidence>
<dbReference type="SUPFAM" id="SSF53335">
    <property type="entry name" value="S-adenosyl-L-methionine-dependent methyltransferases"/>
    <property type="match status" value="1"/>
</dbReference>
<dbReference type="EMBL" id="JBHTLK010000047">
    <property type="protein sequence ID" value="MFD1147833.1"/>
    <property type="molecule type" value="Genomic_DNA"/>
</dbReference>
<keyword evidence="1 5" id="KW-0489">Methyltransferase</keyword>
<dbReference type="PANTHER" id="PTHR43464">
    <property type="entry name" value="METHYLTRANSFERASE"/>
    <property type="match status" value="1"/>
</dbReference>
<organism evidence="5 6">
    <name type="scientific">Saccharothrix hoggarensis</name>
    <dbReference type="NCBI Taxonomy" id="913853"/>
    <lineage>
        <taxon>Bacteria</taxon>
        <taxon>Bacillati</taxon>
        <taxon>Actinomycetota</taxon>
        <taxon>Actinomycetes</taxon>
        <taxon>Pseudonocardiales</taxon>
        <taxon>Pseudonocardiaceae</taxon>
        <taxon>Saccharothrix</taxon>
    </lineage>
</organism>
<dbReference type="CDD" id="cd02440">
    <property type="entry name" value="AdoMet_MTases"/>
    <property type="match status" value="1"/>
</dbReference>
<dbReference type="Pfam" id="PF08242">
    <property type="entry name" value="Methyltransf_12"/>
    <property type="match status" value="1"/>
</dbReference>
<keyword evidence="2 5" id="KW-0808">Transferase</keyword>
<gene>
    <name evidence="5" type="ORF">ACFQ3T_11910</name>
</gene>
<sequence>MTTPLRELDLVAADGCLLLGEDSGVTYLDGAEQLVGALVDEASDLGSLSDELHYAATTWPERYHLERGRANVLRALDLPAGATVLEIGAGCGAISRYVGERVAALDAVEPVAARARVAASRTRDLPGVRVFVGTLDDVPDAPAYDLVLVIGVLEYVGGGTADEQVYADFLASVRRRLNPGGSLVLAIENQLGVKYLAGAPEDHSGRPWDGPEGYPNGAPARTFARRPLEALLGRAGFTSTRTLGCFPDYKITRVVLGDDLAARHPRLLTELPRFPSPDWGFDGSRPADEAKLWRELTAAGLSGEMWNSFLVVAGVGEPDALWPDDRLAVYFNTDRAARWCTRAEVLADRIRRSPLVEQGGDVVSVRAYEEPVHDGVPLLEVVAREPWRAEEMLLAWRDVLHSGHGAELGPAAWDLVPHNLLVTADGLRAIDLEWQVADLTLTQVEQRGLLLTADHLARAGWRGAGERTTVRDLAGWFGVLLGHSPSYVEQAAELEACFQATRVVGSSTGAGLRREQDYLRAAWRTRLDEPVAG</sequence>
<dbReference type="GO" id="GO:0032259">
    <property type="term" value="P:methylation"/>
    <property type="evidence" value="ECO:0007669"/>
    <property type="project" value="UniProtKB-KW"/>
</dbReference>
<feature type="domain" description="Methyltransferase type 12" evidence="4">
    <location>
        <begin position="85"/>
        <end position="183"/>
    </location>
</feature>
<dbReference type="PANTHER" id="PTHR43464:SF19">
    <property type="entry name" value="UBIQUINONE BIOSYNTHESIS O-METHYLTRANSFERASE, MITOCHONDRIAL"/>
    <property type="match status" value="1"/>
</dbReference>
<evidence type="ECO:0000256" key="1">
    <source>
        <dbReference type="ARBA" id="ARBA00022603"/>
    </source>
</evidence>
<accession>A0ABW3QSM7</accession>
<evidence type="ECO:0000256" key="2">
    <source>
        <dbReference type="ARBA" id="ARBA00022679"/>
    </source>
</evidence>
<dbReference type="EC" id="2.1.1.-" evidence="5"/>